<dbReference type="RefSeq" id="WP_378616116.1">
    <property type="nucleotide sequence ID" value="NZ_JBHSAX010000023.1"/>
</dbReference>
<comment type="caution">
    <text evidence="2">The sequence shown here is derived from an EMBL/GenBank/DDBJ whole genome shotgun (WGS) entry which is preliminary data.</text>
</comment>
<evidence type="ECO:0000256" key="1">
    <source>
        <dbReference type="SAM" id="Phobius"/>
    </source>
</evidence>
<accession>A0ABV8E0Q3</accession>
<organism evidence="2 3">
    <name type="scientific">Nocardia jiangsuensis</name>
    <dbReference type="NCBI Taxonomy" id="1691563"/>
    <lineage>
        <taxon>Bacteria</taxon>
        <taxon>Bacillati</taxon>
        <taxon>Actinomycetota</taxon>
        <taxon>Actinomycetes</taxon>
        <taxon>Mycobacteriales</taxon>
        <taxon>Nocardiaceae</taxon>
        <taxon>Nocardia</taxon>
    </lineage>
</organism>
<keyword evidence="3" id="KW-1185">Reference proteome</keyword>
<evidence type="ECO:0000313" key="2">
    <source>
        <dbReference type="EMBL" id="MFC3965876.1"/>
    </source>
</evidence>
<proteinExistence type="predicted"/>
<evidence type="ECO:0000313" key="3">
    <source>
        <dbReference type="Proteomes" id="UP001595696"/>
    </source>
</evidence>
<dbReference type="EMBL" id="JBHSAX010000023">
    <property type="protein sequence ID" value="MFC3965876.1"/>
    <property type="molecule type" value="Genomic_DNA"/>
</dbReference>
<dbReference type="Proteomes" id="UP001595696">
    <property type="component" value="Unassembled WGS sequence"/>
</dbReference>
<feature type="transmembrane region" description="Helical" evidence="1">
    <location>
        <begin position="45"/>
        <end position="65"/>
    </location>
</feature>
<protein>
    <recommendedName>
        <fullName evidence="4">ABC-2 type transport system permease protein</fullName>
    </recommendedName>
</protein>
<keyword evidence="1" id="KW-0472">Membrane</keyword>
<sequence length="198" mass="21003">MPDLDAMGFHRAVDDSVLQRDGQARLSAIATLYAAAAQRDSAIQAGIVGIYTIAFAFSGVLLTVVSNHSGDFHGFRIAMVPLPIWVLVSIALVAAKSAGANQTTMRYLQSRLDAIGGVDRPALDELARQDVSPAVIPVAGLALLAPAGVLVWLTVHCLVQAASAGWGWVFWAIFYVVFGILFVTATFSGRRRSAAPPR</sequence>
<evidence type="ECO:0008006" key="4">
    <source>
        <dbReference type="Google" id="ProtNLM"/>
    </source>
</evidence>
<name>A0ABV8E0Q3_9NOCA</name>
<keyword evidence="1" id="KW-1133">Transmembrane helix</keyword>
<feature type="transmembrane region" description="Helical" evidence="1">
    <location>
        <begin position="138"/>
        <end position="162"/>
    </location>
</feature>
<reference evidence="3" key="1">
    <citation type="journal article" date="2019" name="Int. J. Syst. Evol. Microbiol.">
        <title>The Global Catalogue of Microorganisms (GCM) 10K type strain sequencing project: providing services to taxonomists for standard genome sequencing and annotation.</title>
        <authorList>
            <consortium name="The Broad Institute Genomics Platform"/>
            <consortium name="The Broad Institute Genome Sequencing Center for Infectious Disease"/>
            <person name="Wu L."/>
            <person name="Ma J."/>
        </authorList>
    </citation>
    <scope>NUCLEOTIDE SEQUENCE [LARGE SCALE GENOMIC DNA]</scope>
    <source>
        <strain evidence="3">CGMCC 4.7330</strain>
    </source>
</reference>
<feature type="transmembrane region" description="Helical" evidence="1">
    <location>
        <begin position="77"/>
        <end position="95"/>
    </location>
</feature>
<gene>
    <name evidence="2" type="ORF">ACFO0B_28130</name>
</gene>
<keyword evidence="1" id="KW-0812">Transmembrane</keyword>
<feature type="transmembrane region" description="Helical" evidence="1">
    <location>
        <begin position="168"/>
        <end position="188"/>
    </location>
</feature>